<dbReference type="EMBL" id="JAJA02000001">
    <property type="protein sequence ID" value="KWS06028.1"/>
    <property type="molecule type" value="Genomic_DNA"/>
</dbReference>
<dbReference type="OrthoDB" id="4350884at2"/>
<dbReference type="Proteomes" id="UP000023435">
    <property type="component" value="Unassembled WGS sequence"/>
</dbReference>
<gene>
    <name evidence="1" type="ORF">AZ78_3582</name>
</gene>
<accession>A0A108UBD7</accession>
<dbReference type="RefSeq" id="WP_036110204.1">
    <property type="nucleotide sequence ID" value="NZ_JAJA02000001.1"/>
</dbReference>
<dbReference type="AlphaFoldDB" id="A0A108UBD7"/>
<keyword evidence="2" id="KW-1185">Reference proteome</keyword>
<sequence length="117" mass="13840">MLHLIYTFRPTAAARADLPAFWRWVGERERWFYDGLDMAHAPRWYVCTVGPGVHTLEHWISFADEAGWGDYRSEVSRRSANPAWEQRRVEQDRWWDLLDARLLNDAPLPTVRGDAKR</sequence>
<evidence type="ECO:0008006" key="3">
    <source>
        <dbReference type="Google" id="ProtNLM"/>
    </source>
</evidence>
<comment type="caution">
    <text evidence="1">The sequence shown here is derived from an EMBL/GenBank/DDBJ whole genome shotgun (WGS) entry which is preliminary data.</text>
</comment>
<evidence type="ECO:0000313" key="1">
    <source>
        <dbReference type="EMBL" id="KWS06028.1"/>
    </source>
</evidence>
<evidence type="ECO:0000313" key="2">
    <source>
        <dbReference type="Proteomes" id="UP000023435"/>
    </source>
</evidence>
<name>A0A108UBD7_9GAMM</name>
<organism evidence="1 2">
    <name type="scientific">Lysobacter capsici AZ78</name>
    <dbReference type="NCBI Taxonomy" id="1444315"/>
    <lineage>
        <taxon>Bacteria</taxon>
        <taxon>Pseudomonadati</taxon>
        <taxon>Pseudomonadota</taxon>
        <taxon>Gammaproteobacteria</taxon>
        <taxon>Lysobacterales</taxon>
        <taxon>Lysobacteraceae</taxon>
        <taxon>Lysobacter</taxon>
    </lineage>
</organism>
<reference evidence="1 2" key="1">
    <citation type="journal article" date="2014" name="Genome Announc.">
        <title>Draft Genome Sequence of Lysobacter capsici AZ78, a Bacterium Antagonistic to Plant-Pathogenic Oomycetes.</title>
        <authorList>
            <person name="Puopolo G."/>
            <person name="Sonego P."/>
            <person name="Engelen K."/>
            <person name="Pertot I."/>
        </authorList>
    </citation>
    <scope>NUCLEOTIDE SEQUENCE [LARGE SCALE GENOMIC DNA]</scope>
    <source>
        <strain evidence="1 2">AZ78</strain>
    </source>
</reference>
<protein>
    <recommendedName>
        <fullName evidence="3">NIPSNAP domain-containing protein</fullName>
    </recommendedName>
</protein>
<proteinExistence type="predicted"/>